<dbReference type="PROSITE" id="PS50222">
    <property type="entry name" value="EF_HAND_2"/>
    <property type="match status" value="5"/>
</dbReference>
<evidence type="ECO:0000256" key="1">
    <source>
        <dbReference type="ARBA" id="ARBA00022837"/>
    </source>
</evidence>
<feature type="region of interest" description="Disordered" evidence="3">
    <location>
        <begin position="444"/>
        <end position="469"/>
    </location>
</feature>
<feature type="coiled-coil region" evidence="2">
    <location>
        <begin position="494"/>
        <end position="521"/>
    </location>
</feature>
<organism evidence="5 6">
    <name type="scientific">Aureococcus anophagefferens</name>
    <name type="common">Harmful bloom alga</name>
    <dbReference type="NCBI Taxonomy" id="44056"/>
    <lineage>
        <taxon>Eukaryota</taxon>
        <taxon>Sar</taxon>
        <taxon>Stramenopiles</taxon>
        <taxon>Ochrophyta</taxon>
        <taxon>Pelagophyceae</taxon>
        <taxon>Pelagomonadales</taxon>
        <taxon>Pelagomonadaceae</taxon>
        <taxon>Aureococcus</taxon>
    </lineage>
</organism>
<dbReference type="Proteomes" id="UP001363151">
    <property type="component" value="Unassembled WGS sequence"/>
</dbReference>
<feature type="domain" description="EF-hand" evidence="4">
    <location>
        <begin position="174"/>
        <end position="203"/>
    </location>
</feature>
<dbReference type="InterPro" id="IPR002048">
    <property type="entry name" value="EF_hand_dom"/>
</dbReference>
<comment type="caution">
    <text evidence="5">The sequence shown here is derived from an EMBL/GenBank/DDBJ whole genome shotgun (WGS) entry which is preliminary data.</text>
</comment>
<feature type="domain" description="EF-hand" evidence="4">
    <location>
        <begin position="71"/>
        <end position="106"/>
    </location>
</feature>
<sequence length="686" mass="74921">MAPKKKKGGKKRRKIDEKVAVKLQSKLKAACIDTAPAKFFKKFDKDKSGDMNAKELSKMIRVSLKISEKELSEADVKALIDALDDDGSGSLSLDELADFVEHGTATFYADHAATEAADAGKRTTKWGAKDEPDEMKKLRRATAAKERKKKTLDEAEMAHFQMKLQAATFGHSPQELFKSFDKSGDGLLNAEELTHLIRVELRIPGSELSDDEIAMFIKAVDDDGTGNLSLAELGDFVEHGTKTFYQDHEHTEALEAAADAADPEHAHKHHKWGERAEECEAAKEDRKARLAKKARPDFDPDEMKKLQGRLQAATYGDDPLHIFRKFDATGDGVLDVPELTKMIRLELKISGSELPDDLIVAFVRAIDDDGSMTLSIDLCANQIFNPTSISLVDLHTGIDELADFVQYGMDTFYADHEETEAKSQAGGHKKGLGWGERAANPACMTVDPGPGDDEASHVSGLSHEGSSLATADNPHALEKTAARIHDDDGGPAGAPAAALSADDLEREIRETEERLRRLKAAKAARARVTTKQIYRPNPKPDSPHALFVDELLDDPLLRLDDCGLEPALRAFRASIVAEAPNNVATATALLKLGNLLRDVAEGREYTLNKATDAHRRALSLVATALSKEHSATLAIRFALADTLLLLKDSKGARAQYQAVLAVQSKQFPPPKTIGRTKERLAKLAEA</sequence>
<feature type="domain" description="EF-hand" evidence="4">
    <location>
        <begin position="314"/>
        <end position="349"/>
    </location>
</feature>
<name>A0ABR1FR33_AURAN</name>
<protein>
    <submittedName>
        <fullName evidence="5">mRNA splicing protein</fullName>
    </submittedName>
</protein>
<evidence type="ECO:0000313" key="6">
    <source>
        <dbReference type="Proteomes" id="UP001363151"/>
    </source>
</evidence>
<dbReference type="PROSITE" id="PS00018">
    <property type="entry name" value="EF_HAND_1"/>
    <property type="match status" value="4"/>
</dbReference>
<keyword evidence="2" id="KW-0175">Coiled coil</keyword>
<dbReference type="SUPFAM" id="SSF47473">
    <property type="entry name" value="EF-hand"/>
    <property type="match status" value="2"/>
</dbReference>
<feature type="domain" description="EF-hand" evidence="4">
    <location>
        <begin position="38"/>
        <end position="66"/>
    </location>
</feature>
<feature type="region of interest" description="Disordered" evidence="3">
    <location>
        <begin position="257"/>
        <end position="276"/>
    </location>
</feature>
<dbReference type="PANTHER" id="PTHR23064">
    <property type="entry name" value="TROPONIN"/>
    <property type="match status" value="1"/>
</dbReference>
<dbReference type="EMBL" id="JBBJCI010000286">
    <property type="protein sequence ID" value="KAK7236177.1"/>
    <property type="molecule type" value="Genomic_DNA"/>
</dbReference>
<evidence type="ECO:0000313" key="5">
    <source>
        <dbReference type="EMBL" id="KAK7236177.1"/>
    </source>
</evidence>
<dbReference type="InterPro" id="IPR018247">
    <property type="entry name" value="EF_Hand_1_Ca_BS"/>
</dbReference>
<proteinExistence type="predicted"/>
<dbReference type="Pfam" id="PF13202">
    <property type="entry name" value="EF-hand_5"/>
    <property type="match status" value="1"/>
</dbReference>
<keyword evidence="1" id="KW-0106">Calcium</keyword>
<feature type="domain" description="EF-hand" evidence="4">
    <location>
        <begin position="208"/>
        <end position="243"/>
    </location>
</feature>
<evidence type="ECO:0000256" key="3">
    <source>
        <dbReference type="SAM" id="MobiDB-lite"/>
    </source>
</evidence>
<dbReference type="InterPro" id="IPR052591">
    <property type="entry name" value="CML21-like"/>
</dbReference>
<dbReference type="Pfam" id="PF13499">
    <property type="entry name" value="EF-hand_7"/>
    <property type="match status" value="2"/>
</dbReference>
<dbReference type="Gene3D" id="1.10.238.10">
    <property type="entry name" value="EF-hand"/>
    <property type="match status" value="3"/>
</dbReference>
<dbReference type="InterPro" id="IPR011990">
    <property type="entry name" value="TPR-like_helical_dom_sf"/>
</dbReference>
<keyword evidence="6" id="KW-1185">Reference proteome</keyword>
<evidence type="ECO:0000256" key="2">
    <source>
        <dbReference type="SAM" id="Coils"/>
    </source>
</evidence>
<dbReference type="CDD" id="cd00051">
    <property type="entry name" value="EFh"/>
    <property type="match status" value="1"/>
</dbReference>
<evidence type="ECO:0000259" key="4">
    <source>
        <dbReference type="PROSITE" id="PS50222"/>
    </source>
</evidence>
<accession>A0ABR1FR33</accession>
<gene>
    <name evidence="5" type="ORF">SO694_00060154</name>
</gene>
<reference evidence="5 6" key="1">
    <citation type="submission" date="2024-03" db="EMBL/GenBank/DDBJ databases">
        <title>Aureococcus anophagefferens CCMP1851 and Kratosvirus quantuckense: Draft genome of a second virus-susceptible host strain in the model system.</title>
        <authorList>
            <person name="Chase E."/>
            <person name="Truchon A.R."/>
            <person name="Schepens W."/>
            <person name="Wilhelm S.W."/>
        </authorList>
    </citation>
    <scope>NUCLEOTIDE SEQUENCE [LARGE SCALE GENOMIC DNA]</scope>
    <source>
        <strain evidence="5 6">CCMP1851</strain>
    </source>
</reference>
<dbReference type="InterPro" id="IPR011992">
    <property type="entry name" value="EF-hand-dom_pair"/>
</dbReference>
<dbReference type="Gene3D" id="1.25.40.10">
    <property type="entry name" value="Tetratricopeptide repeat domain"/>
    <property type="match status" value="1"/>
</dbReference>
<dbReference type="SMART" id="SM00054">
    <property type="entry name" value="EFh"/>
    <property type="match status" value="5"/>
</dbReference>